<name>A0A543CMZ4_9ACTN</name>
<sequence>MMRMVRVAVALTTAVMGLFVVGSAVPASAAINPRTLTTAQVRVNGAAQDGLASGNVACPAGSKVIAAGLGHARMTGLIPRPDFNGVIASGAPQGTGADQFMVIQVTCAPNDQLAGFTQKQVMFPFSGSVLRRGVVSCPAGTYAIGGGGMMFNSRGGISASVPMVANTPTADGSGWQVTVLDAIQSDTLTVSTQCAPKDTSTLRQATFDVNTASSNEIDCGITGLSFGAGLLVVGPDGTEAQDGSLTQLTQLGTRGWFTAGTSPTAGSRLVVRIRCVEPT</sequence>
<dbReference type="Proteomes" id="UP000316096">
    <property type="component" value="Unassembled WGS sequence"/>
</dbReference>
<evidence type="ECO:0000256" key="1">
    <source>
        <dbReference type="SAM" id="SignalP"/>
    </source>
</evidence>
<gene>
    <name evidence="2" type="ORF">FB559_4085</name>
</gene>
<accession>A0A543CMZ4</accession>
<feature type="chain" id="PRO_5021754512" description="Neocarzinostatin family protein" evidence="1">
    <location>
        <begin position="30"/>
        <end position="279"/>
    </location>
</feature>
<keyword evidence="1" id="KW-0732">Signal</keyword>
<dbReference type="OrthoDB" id="4334613at2"/>
<evidence type="ECO:0008006" key="4">
    <source>
        <dbReference type="Google" id="ProtNLM"/>
    </source>
</evidence>
<keyword evidence="3" id="KW-1185">Reference proteome</keyword>
<proteinExistence type="predicted"/>
<dbReference type="EMBL" id="VFOZ01000001">
    <property type="protein sequence ID" value="TQL98459.1"/>
    <property type="molecule type" value="Genomic_DNA"/>
</dbReference>
<organism evidence="2 3">
    <name type="scientific">Actinoallomurus bryophytorum</name>
    <dbReference type="NCBI Taxonomy" id="1490222"/>
    <lineage>
        <taxon>Bacteria</taxon>
        <taxon>Bacillati</taxon>
        <taxon>Actinomycetota</taxon>
        <taxon>Actinomycetes</taxon>
        <taxon>Streptosporangiales</taxon>
        <taxon>Thermomonosporaceae</taxon>
        <taxon>Actinoallomurus</taxon>
    </lineage>
</organism>
<reference evidence="2 3" key="1">
    <citation type="submission" date="2019-06" db="EMBL/GenBank/DDBJ databases">
        <title>Sequencing the genomes of 1000 actinobacteria strains.</title>
        <authorList>
            <person name="Klenk H.-P."/>
        </authorList>
    </citation>
    <scope>NUCLEOTIDE SEQUENCE [LARGE SCALE GENOMIC DNA]</scope>
    <source>
        <strain evidence="2 3">DSM 102200</strain>
    </source>
</reference>
<evidence type="ECO:0000313" key="3">
    <source>
        <dbReference type="Proteomes" id="UP000316096"/>
    </source>
</evidence>
<protein>
    <recommendedName>
        <fullName evidence="4">Neocarzinostatin family protein</fullName>
    </recommendedName>
</protein>
<comment type="caution">
    <text evidence="2">The sequence shown here is derived from an EMBL/GenBank/DDBJ whole genome shotgun (WGS) entry which is preliminary data.</text>
</comment>
<dbReference type="RefSeq" id="WP_141957056.1">
    <property type="nucleotide sequence ID" value="NZ_VFOZ01000001.1"/>
</dbReference>
<feature type="signal peptide" evidence="1">
    <location>
        <begin position="1"/>
        <end position="29"/>
    </location>
</feature>
<dbReference type="AlphaFoldDB" id="A0A543CMZ4"/>
<evidence type="ECO:0000313" key="2">
    <source>
        <dbReference type="EMBL" id="TQL98459.1"/>
    </source>
</evidence>